<dbReference type="Proteomes" id="UP000054279">
    <property type="component" value="Unassembled WGS sequence"/>
</dbReference>
<reference evidence="2 3" key="1">
    <citation type="submission" date="2014-06" db="EMBL/GenBank/DDBJ databases">
        <title>Evolutionary Origins and Diversification of the Mycorrhizal Mutualists.</title>
        <authorList>
            <consortium name="DOE Joint Genome Institute"/>
            <consortium name="Mycorrhizal Genomics Consortium"/>
            <person name="Kohler A."/>
            <person name="Kuo A."/>
            <person name="Nagy L.G."/>
            <person name="Floudas D."/>
            <person name="Copeland A."/>
            <person name="Barry K.W."/>
            <person name="Cichocki N."/>
            <person name="Veneault-Fourrey C."/>
            <person name="LaButti K."/>
            <person name="Lindquist E.A."/>
            <person name="Lipzen A."/>
            <person name="Lundell T."/>
            <person name="Morin E."/>
            <person name="Murat C."/>
            <person name="Riley R."/>
            <person name="Ohm R."/>
            <person name="Sun H."/>
            <person name="Tunlid A."/>
            <person name="Henrissat B."/>
            <person name="Grigoriev I.V."/>
            <person name="Hibbett D.S."/>
            <person name="Martin F."/>
        </authorList>
    </citation>
    <scope>NUCLEOTIDE SEQUENCE [LARGE SCALE GENOMIC DNA]</scope>
    <source>
        <strain evidence="2 3">SS14</strain>
    </source>
</reference>
<evidence type="ECO:0000313" key="3">
    <source>
        <dbReference type="Proteomes" id="UP000054279"/>
    </source>
</evidence>
<organism evidence="2 3">
    <name type="scientific">Sphaerobolus stellatus (strain SS14)</name>
    <dbReference type="NCBI Taxonomy" id="990650"/>
    <lineage>
        <taxon>Eukaryota</taxon>
        <taxon>Fungi</taxon>
        <taxon>Dikarya</taxon>
        <taxon>Basidiomycota</taxon>
        <taxon>Agaricomycotina</taxon>
        <taxon>Agaricomycetes</taxon>
        <taxon>Phallomycetidae</taxon>
        <taxon>Geastrales</taxon>
        <taxon>Sphaerobolaceae</taxon>
        <taxon>Sphaerobolus</taxon>
    </lineage>
</organism>
<evidence type="ECO:0000259" key="1">
    <source>
        <dbReference type="Pfam" id="PF20209"/>
    </source>
</evidence>
<dbReference type="HOGENOM" id="CLU_090397_0_0_1"/>
<feature type="non-terminal residue" evidence="2">
    <location>
        <position position="1"/>
    </location>
</feature>
<dbReference type="EMBL" id="KN837110">
    <property type="protein sequence ID" value="KIJ45812.1"/>
    <property type="molecule type" value="Genomic_DNA"/>
</dbReference>
<proteinExistence type="predicted"/>
<keyword evidence="3" id="KW-1185">Reference proteome</keyword>
<gene>
    <name evidence="2" type="ORF">M422DRAFT_131538</name>
</gene>
<dbReference type="InterPro" id="IPR046700">
    <property type="entry name" value="DUF6570"/>
</dbReference>
<feature type="non-terminal residue" evidence="2">
    <location>
        <position position="215"/>
    </location>
</feature>
<name>A0A0C9VTB0_SPHS4</name>
<protein>
    <recommendedName>
        <fullName evidence="1">DUF6570 domain-containing protein</fullName>
    </recommendedName>
</protein>
<accession>A0A0C9VTB0</accession>
<feature type="domain" description="DUF6570" evidence="1">
    <location>
        <begin position="4"/>
        <end position="90"/>
    </location>
</feature>
<dbReference type="OrthoDB" id="3235800at2759"/>
<sequence>PTGQFASKGNVCIFPQEPCSLESVLPPPLSTLHDEIAIIFVASPDNPVDIMALEKSPLLVRCGCILQALHWLKENNPLYQDIIIDHDTLNRDYPESGPGPGFATAEVLKDSSATSEGSSYTNYASDANNETFLQNDTFVPLTSTGVLDTDQIDATFKMRKLEALRKLKCGKTSFVKYPSGNQPLKTSFAPHIWGSLWPTLFPYGIGMFEDPVRKI</sequence>
<dbReference type="AlphaFoldDB" id="A0A0C9VTB0"/>
<evidence type="ECO:0000313" key="2">
    <source>
        <dbReference type="EMBL" id="KIJ45812.1"/>
    </source>
</evidence>
<dbReference type="Pfam" id="PF20209">
    <property type="entry name" value="DUF6570"/>
    <property type="match status" value="1"/>
</dbReference>